<dbReference type="Pfam" id="PF10145">
    <property type="entry name" value="PhageMin_Tail"/>
    <property type="match status" value="1"/>
</dbReference>
<evidence type="ECO:0000313" key="4">
    <source>
        <dbReference type="Proteomes" id="UP000318833"/>
    </source>
</evidence>
<feature type="domain" description="Phage tail tape measure protein" evidence="2">
    <location>
        <begin position="179"/>
        <end position="341"/>
    </location>
</feature>
<evidence type="ECO:0000259" key="2">
    <source>
        <dbReference type="Pfam" id="PF10145"/>
    </source>
</evidence>
<keyword evidence="1" id="KW-0175">Coiled coil</keyword>
<name>A0A554VA47_9FLAO</name>
<dbReference type="OrthoDB" id="975149at2"/>
<organism evidence="3 4">
    <name type="scientific">Aquimarina algiphila</name>
    <dbReference type="NCBI Taxonomy" id="2047982"/>
    <lineage>
        <taxon>Bacteria</taxon>
        <taxon>Pseudomonadati</taxon>
        <taxon>Bacteroidota</taxon>
        <taxon>Flavobacteriia</taxon>
        <taxon>Flavobacteriales</taxon>
        <taxon>Flavobacteriaceae</taxon>
        <taxon>Aquimarina</taxon>
    </lineage>
</organism>
<evidence type="ECO:0000256" key="1">
    <source>
        <dbReference type="SAM" id="Coils"/>
    </source>
</evidence>
<dbReference type="EMBL" id="VLNR01000168">
    <property type="protein sequence ID" value="TSE02436.1"/>
    <property type="molecule type" value="Genomic_DNA"/>
</dbReference>
<reference evidence="3 4" key="1">
    <citation type="submission" date="2019-07" db="EMBL/GenBank/DDBJ databases">
        <title>The draft genome sequence of Aquimarina algiphila M91.</title>
        <authorList>
            <person name="Meng X."/>
        </authorList>
    </citation>
    <scope>NUCLEOTIDE SEQUENCE [LARGE SCALE GENOMIC DNA]</scope>
    <source>
        <strain evidence="3 4">M91</strain>
    </source>
</reference>
<protein>
    <recommendedName>
        <fullName evidence="2">Phage tail tape measure protein domain-containing protein</fullName>
    </recommendedName>
</protein>
<gene>
    <name evidence="3" type="ORF">FOF46_30880</name>
</gene>
<evidence type="ECO:0000313" key="3">
    <source>
        <dbReference type="EMBL" id="TSE02436.1"/>
    </source>
</evidence>
<dbReference type="InterPro" id="IPR010090">
    <property type="entry name" value="Phage_tape_meas"/>
</dbReference>
<proteinExistence type="predicted"/>
<dbReference type="AlphaFoldDB" id="A0A554VA47"/>
<comment type="caution">
    <text evidence="3">The sequence shown here is derived from an EMBL/GenBank/DDBJ whole genome shotgun (WGS) entry which is preliminary data.</text>
</comment>
<feature type="coiled-coil region" evidence="1">
    <location>
        <begin position="546"/>
        <end position="584"/>
    </location>
</feature>
<keyword evidence="4" id="KW-1185">Reference proteome</keyword>
<dbReference type="RefSeq" id="WP_143919258.1">
    <property type="nucleotide sequence ID" value="NZ_VLNR01000168.1"/>
</dbReference>
<dbReference type="Proteomes" id="UP000318833">
    <property type="component" value="Unassembled WGS sequence"/>
</dbReference>
<sequence length="1090" mass="122431">MNNNAPELKFKIKVNGKEVENTFLAFKREYFKAKRQLDKSPIGSDNWKQAGKNLAQYKKLMNDAKKDQEEFIDQMKSDEEVVNDFTDSVGSLFTGFKRGNYKEIKAGFNGIAGSIKSVGKAALSLLANPVVLAATVLAGVGLAVKEWSKYNKEVWKSAKLTEQVTGLVGEHAHEVRLHAQTISEVFDQDYKKTLETANVLVKKFKISWGEALDTIEEGLIEGGVANEEYLESLNEYAPFLADAGYSVGEFKNIIATGYDLGVFKDKLPDALKEFHLAMTEQTDTTRDALDNAFGISFTDKLFKGIKQGTITTKNALQEIIKESKKYGLSVQQQQQLTADLFKGAGEDAGGALKIFEAINKALEDQTIVLTPLQQMLKETADAHRELAIAKDEALRSDDYVAFAGEMDLVWTKIQTIFYNALGGIRGAFTDSNEFIAKQIVLFLATTKAMPNIVSSNFRSVIDSIKELIGEAFSFGDIFQKLISLDFDGAKKSADNYKKNVSESFDDVKTSASGIVDEIKRIREEASKKVDLEFESRKQGFIDKAKLEEQKKAEEELQNRRIHMTRKQKEELQKLLEKEKEFRELVILNSKGLLEQELVAFQERKEKAGLFRKEKNQMTAQELKALEILELQHQTNIAKIENEAIADHFEKLKKRYDQDVIQRETDHNDEIARLKNVEEAKALLKGTLSDKELSEIKTLNDAKNALHRNFELSELDHQAAFYKKQIEVMTSLLSGEDTGINLGDKLLTDEQKELLNQRLDEVKLKLSEIGVIKNEEEEDPEVEGLKGEVDIFGFSIDDWENTFENLDTAKDKIKAVEMVVGALQNVWGMYNDFLAANETKQLKSFEKNNDKKKKALKRQLDSGVIDQETYNKEVEKLDQELAKKKAEVEYKQAKREQISTLFGIAANTALGIAKAAAASPTTLGMPWTALIGAMGALQAGLVLAKPLPDKNNYAEGGYTSGIGYLDETGHEVAGTVHANEYVIPEFVMNSTDPAIPQIMEYLENKRKMKLGKFAEGGFTTTPPPEFKEERQDTTDIQEKDPYEAMILFSSAVNRLLDEGVTAVSLIGDDEIQRFDERLQKIKESRNNAKRQ</sequence>
<feature type="coiled-coil region" evidence="1">
    <location>
        <begin position="834"/>
        <end position="895"/>
    </location>
</feature>
<accession>A0A554VA47</accession>